<dbReference type="PANTHER" id="PTHR12778">
    <property type="entry name" value="SOLUTE CARRIER FAMILY 33 ACETYL-COA TRANSPORTER -RELATED"/>
    <property type="match status" value="1"/>
</dbReference>
<dbReference type="PANTHER" id="PTHR12778:SF9">
    <property type="entry name" value="ACETYL-COENZYME A TRANSPORTER 1"/>
    <property type="match status" value="1"/>
</dbReference>
<reference evidence="8" key="1">
    <citation type="journal article" date="2018" name="Nat. Microbiol.">
        <title>Leveraging single-cell genomics to expand the fungal tree of life.</title>
        <authorList>
            <person name="Ahrendt S.R."/>
            <person name="Quandt C.A."/>
            <person name="Ciobanu D."/>
            <person name="Clum A."/>
            <person name="Salamov A."/>
            <person name="Andreopoulos B."/>
            <person name="Cheng J.F."/>
            <person name="Woyke T."/>
            <person name="Pelin A."/>
            <person name="Henrissat B."/>
            <person name="Reynolds N.K."/>
            <person name="Benny G.L."/>
            <person name="Smith M.E."/>
            <person name="James T.Y."/>
            <person name="Grigoriev I.V."/>
        </authorList>
    </citation>
    <scope>NUCLEOTIDE SEQUENCE [LARGE SCALE GENOMIC DNA]</scope>
    <source>
        <strain evidence="8">ATCC 52028</strain>
    </source>
</reference>
<evidence type="ECO:0000256" key="3">
    <source>
        <dbReference type="ARBA" id="ARBA00022989"/>
    </source>
</evidence>
<feature type="transmembrane region" description="Helical" evidence="6">
    <location>
        <begin position="408"/>
        <end position="430"/>
    </location>
</feature>
<sequence>MAEWRKTGGRLGGHSAGHEDTEPFLAIVPGNPVRAAADGSHTALLADRDQSGGPLLGTKAHAKDTEPPSNIRKDLGRLILLILLYTLQGVPLGLTFGSIPFLLKSKTTYKDIALFSLTQYPYSLKLLWSPVVDSYYVPRFGRRKSWIVPIQAITGIALILMGTVIDEQIAASIVPVNTLALGFTILVLLCATQDIAVDGWALTLLSEENKAYASTAQTIGLNTGYFLSFTVFLALNSTEFCNKYLRTTPMDQGVLQLGGYLMFWGICYLLCDVFLLFYDENRNQQSQDEDEDSGLRKVYTDIIRVIRMPHMLRLIAVLMVAKIGFVANEAVTGLRLLELGLQKEDLALAVLLDFPFQIMMGYYTAKWSKGDRPLRPWLYAFAGRLAMALGGMGLVYGFPADGVVTPHYFVIIMASMVLGSFMSTVQFVGLG</sequence>
<evidence type="ECO:0000256" key="4">
    <source>
        <dbReference type="ARBA" id="ARBA00023136"/>
    </source>
</evidence>
<keyword evidence="3 6" id="KW-1133">Transmembrane helix</keyword>
<accession>A0A4P9WWX2</accession>
<evidence type="ECO:0000313" key="8">
    <source>
        <dbReference type="Proteomes" id="UP000268535"/>
    </source>
</evidence>
<feature type="transmembrane region" description="Helical" evidence="6">
    <location>
        <begin position="146"/>
        <end position="165"/>
    </location>
</feature>
<comment type="subcellular location">
    <subcellularLocation>
        <location evidence="1">Membrane</location>
        <topology evidence="1">Multi-pass membrane protein</topology>
    </subcellularLocation>
</comment>
<keyword evidence="4 6" id="KW-0472">Membrane</keyword>
<dbReference type="GO" id="GO:0008521">
    <property type="term" value="F:acetyl-CoA transmembrane transporter activity"/>
    <property type="evidence" value="ECO:0007669"/>
    <property type="project" value="InterPro"/>
</dbReference>
<evidence type="ECO:0000256" key="2">
    <source>
        <dbReference type="ARBA" id="ARBA00022692"/>
    </source>
</evidence>
<dbReference type="InterPro" id="IPR024371">
    <property type="entry name" value="AcetylCoA_trans_1-like"/>
</dbReference>
<feature type="transmembrane region" description="Helical" evidence="6">
    <location>
        <begin position="255"/>
        <end position="278"/>
    </location>
</feature>
<evidence type="ECO:0000256" key="5">
    <source>
        <dbReference type="SAM" id="MobiDB-lite"/>
    </source>
</evidence>
<dbReference type="FunFam" id="1.20.1250.20:FF:000289">
    <property type="entry name" value="Acetyl-coenzyme A transporter 1"/>
    <property type="match status" value="1"/>
</dbReference>
<feature type="transmembrane region" description="Helical" evidence="6">
    <location>
        <begin position="78"/>
        <end position="103"/>
    </location>
</feature>
<dbReference type="SUPFAM" id="SSF103473">
    <property type="entry name" value="MFS general substrate transporter"/>
    <property type="match status" value="1"/>
</dbReference>
<feature type="region of interest" description="Disordered" evidence="5">
    <location>
        <begin position="1"/>
        <end position="22"/>
    </location>
</feature>
<feature type="transmembrane region" description="Helical" evidence="6">
    <location>
        <begin position="212"/>
        <end position="235"/>
    </location>
</feature>
<gene>
    <name evidence="7" type="ORF">CAUPRSCDRAFT_7759</name>
</gene>
<feature type="transmembrane region" description="Helical" evidence="6">
    <location>
        <begin position="377"/>
        <end position="396"/>
    </location>
</feature>
<evidence type="ECO:0000256" key="6">
    <source>
        <dbReference type="SAM" id="Phobius"/>
    </source>
</evidence>
<dbReference type="Pfam" id="PF13000">
    <property type="entry name" value="Acatn"/>
    <property type="match status" value="2"/>
</dbReference>
<proteinExistence type="predicted"/>
<dbReference type="Proteomes" id="UP000268535">
    <property type="component" value="Unassembled WGS sequence"/>
</dbReference>
<keyword evidence="2 6" id="KW-0812">Transmembrane</keyword>
<evidence type="ECO:0008006" key="9">
    <source>
        <dbReference type="Google" id="ProtNLM"/>
    </source>
</evidence>
<dbReference type="EMBL" id="ML009692">
    <property type="protein sequence ID" value="RKO96698.1"/>
    <property type="molecule type" value="Genomic_DNA"/>
</dbReference>
<dbReference type="GO" id="GO:0035348">
    <property type="term" value="P:acetyl-CoA transmembrane transport"/>
    <property type="evidence" value="ECO:0007669"/>
    <property type="project" value="InterPro"/>
</dbReference>
<evidence type="ECO:0000313" key="7">
    <source>
        <dbReference type="EMBL" id="RKO96698.1"/>
    </source>
</evidence>
<organism evidence="7 8">
    <name type="scientific">Caulochytrium protostelioides</name>
    <dbReference type="NCBI Taxonomy" id="1555241"/>
    <lineage>
        <taxon>Eukaryota</taxon>
        <taxon>Fungi</taxon>
        <taxon>Fungi incertae sedis</taxon>
        <taxon>Chytridiomycota</taxon>
        <taxon>Chytridiomycota incertae sedis</taxon>
        <taxon>Chytridiomycetes</taxon>
        <taxon>Caulochytriales</taxon>
        <taxon>Caulochytriaceae</taxon>
        <taxon>Caulochytrium</taxon>
    </lineage>
</organism>
<dbReference type="GO" id="GO:0016020">
    <property type="term" value="C:membrane"/>
    <property type="evidence" value="ECO:0007669"/>
    <property type="project" value="UniProtKB-SubCell"/>
</dbReference>
<evidence type="ECO:0000256" key="1">
    <source>
        <dbReference type="ARBA" id="ARBA00004141"/>
    </source>
</evidence>
<feature type="transmembrane region" description="Helical" evidence="6">
    <location>
        <begin position="171"/>
        <end position="191"/>
    </location>
</feature>
<feature type="transmembrane region" description="Helical" evidence="6">
    <location>
        <begin position="346"/>
        <end position="365"/>
    </location>
</feature>
<name>A0A4P9WWX2_9FUNG</name>
<feature type="transmembrane region" description="Helical" evidence="6">
    <location>
        <begin position="314"/>
        <end position="334"/>
    </location>
</feature>
<dbReference type="InterPro" id="IPR036259">
    <property type="entry name" value="MFS_trans_sf"/>
</dbReference>
<dbReference type="AlphaFoldDB" id="A0A4P9WWX2"/>
<protein>
    <recommendedName>
        <fullName evidence="9">MFS general substrate transporter</fullName>
    </recommendedName>
</protein>
<dbReference type="InterPro" id="IPR004752">
    <property type="entry name" value="AmpG_permease/AT-1"/>
</dbReference>
<feature type="non-terminal residue" evidence="7">
    <location>
        <position position="431"/>
    </location>
</feature>